<feature type="region of interest" description="Disordered" evidence="16">
    <location>
        <begin position="488"/>
        <end position="508"/>
    </location>
</feature>
<organism evidence="19 20">
    <name type="scientific">Symbiodinium pilosum</name>
    <name type="common">Dinoflagellate</name>
    <dbReference type="NCBI Taxonomy" id="2952"/>
    <lineage>
        <taxon>Eukaryota</taxon>
        <taxon>Sar</taxon>
        <taxon>Alveolata</taxon>
        <taxon>Dinophyceae</taxon>
        <taxon>Suessiales</taxon>
        <taxon>Symbiodiniaceae</taxon>
        <taxon>Symbiodinium</taxon>
    </lineage>
</organism>
<dbReference type="EC" id="2.7.11.1" evidence="3"/>
<evidence type="ECO:0000256" key="4">
    <source>
        <dbReference type="ARBA" id="ARBA00022527"/>
    </source>
</evidence>
<dbReference type="CDD" id="cd05117">
    <property type="entry name" value="STKc_CAMK"/>
    <property type="match status" value="1"/>
</dbReference>
<keyword evidence="8 15" id="KW-0547">Nucleotide-binding</keyword>
<feature type="domain" description="EF-hand" evidence="18">
    <location>
        <begin position="419"/>
        <end position="454"/>
    </location>
</feature>
<sequence>MADDSFQASPSQGSEPPESLTLARSPSGPFVFGHDFTREVSGSLEDAYNVQKKPLGEGSFGSAFRATCKQTGQERAVKAIDIGNMKNPTRFQREIHIAKKLDHPNVVRLYETFRDARKIYLVMELCTGGELFDRIVDEAPSGFDEAHAAKYIRQILSAICYLHAHRFAHRDVKPENFLFHDPSPESQLKIIDFGLACQFEPGVKMSTKAGTAYYVAPEVLKGGYDEKCDVWSAGVISFVLLCGFPPFSGDKDPEILKKVKTGTFEFRSPEWDPISQGAKNLITQMLTFDPAIRPTAEVVLLSPWLKFKGTPKPAPLSKDFVTRLSGFRAFSKLKKVALTALAQQLPDEKIDLLQKTFRSLDKNGDGTLSVEEIREAIVQQGLKPPKALEDILQAIDCNGSGSLDYTEFLAATLDQKVYMQRDVCWAAFRIFDLDGDGKITREELGKVLNGNSVQELFGARKIEKMIEEVDKDGDGAVDFEEFCAMMSTKASRPKPAAEAPAKRQRVSA</sequence>
<proteinExistence type="inferred from homology"/>
<dbReference type="PROSITE" id="PS50222">
    <property type="entry name" value="EF_HAND_2"/>
    <property type="match status" value="3"/>
</dbReference>
<reference evidence="19" key="1">
    <citation type="submission" date="2021-02" db="EMBL/GenBank/DDBJ databases">
        <authorList>
            <person name="Dougan E. K."/>
            <person name="Rhodes N."/>
            <person name="Thang M."/>
            <person name="Chan C."/>
        </authorList>
    </citation>
    <scope>NUCLEOTIDE SEQUENCE</scope>
</reference>
<comment type="catalytic activity">
    <reaction evidence="13">
        <text>L-threonyl-[protein] + ATP = O-phospho-L-threonyl-[protein] + ADP + H(+)</text>
        <dbReference type="Rhea" id="RHEA:46608"/>
        <dbReference type="Rhea" id="RHEA-COMP:11060"/>
        <dbReference type="Rhea" id="RHEA-COMP:11605"/>
        <dbReference type="ChEBI" id="CHEBI:15378"/>
        <dbReference type="ChEBI" id="CHEBI:30013"/>
        <dbReference type="ChEBI" id="CHEBI:30616"/>
        <dbReference type="ChEBI" id="CHEBI:61977"/>
        <dbReference type="ChEBI" id="CHEBI:456216"/>
        <dbReference type="EC" id="2.7.11.1"/>
    </reaction>
</comment>
<keyword evidence="6" id="KW-0479">Metal-binding</keyword>
<dbReference type="SMART" id="SM00054">
    <property type="entry name" value="EFh"/>
    <property type="match status" value="4"/>
</dbReference>
<evidence type="ECO:0000256" key="11">
    <source>
        <dbReference type="ARBA" id="ARBA00022840"/>
    </source>
</evidence>
<evidence type="ECO:0000256" key="3">
    <source>
        <dbReference type="ARBA" id="ARBA00012513"/>
    </source>
</evidence>
<dbReference type="SMART" id="SM00220">
    <property type="entry name" value="S_TKc"/>
    <property type="match status" value="1"/>
</dbReference>
<name>A0A812M1D0_SYMPI</name>
<dbReference type="Pfam" id="PF13499">
    <property type="entry name" value="EF-hand_7"/>
    <property type="match status" value="2"/>
</dbReference>
<protein>
    <recommendedName>
        <fullName evidence="3">non-specific serine/threonine protein kinase</fullName>
        <ecNumber evidence="3">2.7.11.1</ecNumber>
    </recommendedName>
</protein>
<dbReference type="InterPro" id="IPR011992">
    <property type="entry name" value="EF-hand-dom_pair"/>
</dbReference>
<feature type="binding site" evidence="15">
    <location>
        <position position="78"/>
    </location>
    <ligand>
        <name>ATP</name>
        <dbReference type="ChEBI" id="CHEBI:30616"/>
    </ligand>
</feature>
<dbReference type="PANTHER" id="PTHR24349">
    <property type="entry name" value="SERINE/THREONINE-PROTEIN KINASE"/>
    <property type="match status" value="1"/>
</dbReference>
<feature type="domain" description="Protein kinase" evidence="17">
    <location>
        <begin position="49"/>
        <end position="305"/>
    </location>
</feature>
<evidence type="ECO:0000256" key="12">
    <source>
        <dbReference type="ARBA" id="ARBA00024334"/>
    </source>
</evidence>
<feature type="domain" description="EF-hand" evidence="18">
    <location>
        <begin position="348"/>
        <end position="383"/>
    </location>
</feature>
<feature type="region of interest" description="Disordered" evidence="16">
    <location>
        <begin position="1"/>
        <end position="27"/>
    </location>
</feature>
<evidence type="ECO:0000259" key="17">
    <source>
        <dbReference type="PROSITE" id="PS50011"/>
    </source>
</evidence>
<comment type="caution">
    <text evidence="19">The sequence shown here is derived from an EMBL/GenBank/DDBJ whole genome shotgun (WGS) entry which is preliminary data.</text>
</comment>
<dbReference type="GO" id="GO:0004674">
    <property type="term" value="F:protein serine/threonine kinase activity"/>
    <property type="evidence" value="ECO:0007669"/>
    <property type="project" value="UniProtKB-KW"/>
</dbReference>
<dbReference type="SUPFAM" id="SSF56112">
    <property type="entry name" value="Protein kinase-like (PK-like)"/>
    <property type="match status" value="1"/>
</dbReference>
<feature type="compositionally biased region" description="Low complexity" evidence="16">
    <location>
        <begin position="489"/>
        <end position="499"/>
    </location>
</feature>
<dbReference type="InterPro" id="IPR017441">
    <property type="entry name" value="Protein_kinase_ATP_BS"/>
</dbReference>
<keyword evidence="4" id="KW-0723">Serine/threonine-protein kinase</keyword>
<feature type="compositionally biased region" description="Polar residues" evidence="16">
    <location>
        <begin position="1"/>
        <end position="14"/>
    </location>
</feature>
<comment type="cofactor">
    <cofactor evidence="1">
        <name>Mg(2+)</name>
        <dbReference type="ChEBI" id="CHEBI:18420"/>
    </cofactor>
</comment>
<dbReference type="InterPro" id="IPR002048">
    <property type="entry name" value="EF_hand_dom"/>
</dbReference>
<dbReference type="InterPro" id="IPR018247">
    <property type="entry name" value="EF_Hand_1_Ca_BS"/>
</dbReference>
<evidence type="ECO:0000256" key="7">
    <source>
        <dbReference type="ARBA" id="ARBA00022737"/>
    </source>
</evidence>
<dbReference type="Gene3D" id="1.10.510.10">
    <property type="entry name" value="Transferase(Phosphotransferase) domain 1"/>
    <property type="match status" value="1"/>
</dbReference>
<dbReference type="FunFam" id="3.30.200.20:FF:000315">
    <property type="entry name" value="Calcium-dependent protein kinase 3"/>
    <property type="match status" value="1"/>
</dbReference>
<keyword evidence="20" id="KW-1185">Reference proteome</keyword>
<dbReference type="PROSITE" id="PS00107">
    <property type="entry name" value="PROTEIN_KINASE_ATP"/>
    <property type="match status" value="1"/>
</dbReference>
<dbReference type="InterPro" id="IPR050205">
    <property type="entry name" value="CDPK_Ser/Thr_kinases"/>
</dbReference>
<dbReference type="PROSITE" id="PS50011">
    <property type="entry name" value="PROTEIN_KINASE_DOM"/>
    <property type="match status" value="1"/>
</dbReference>
<dbReference type="FunFam" id="1.10.238.10:FF:000003">
    <property type="entry name" value="Calmodulin A"/>
    <property type="match status" value="1"/>
</dbReference>
<evidence type="ECO:0000256" key="10">
    <source>
        <dbReference type="ARBA" id="ARBA00022837"/>
    </source>
</evidence>
<dbReference type="PROSITE" id="PS00018">
    <property type="entry name" value="EF_HAND_1"/>
    <property type="match status" value="4"/>
</dbReference>
<evidence type="ECO:0000256" key="9">
    <source>
        <dbReference type="ARBA" id="ARBA00022777"/>
    </source>
</evidence>
<feature type="domain" description="EF-hand" evidence="18">
    <location>
        <begin position="457"/>
        <end position="492"/>
    </location>
</feature>
<evidence type="ECO:0000313" key="20">
    <source>
        <dbReference type="Proteomes" id="UP000649617"/>
    </source>
</evidence>
<evidence type="ECO:0000256" key="2">
    <source>
        <dbReference type="ARBA" id="ARBA00011245"/>
    </source>
</evidence>
<dbReference type="Gene3D" id="1.10.238.10">
    <property type="entry name" value="EF-hand"/>
    <property type="match status" value="2"/>
</dbReference>
<evidence type="ECO:0000256" key="16">
    <source>
        <dbReference type="SAM" id="MobiDB-lite"/>
    </source>
</evidence>
<keyword evidence="9" id="KW-0418">Kinase</keyword>
<gene>
    <name evidence="19" type="primary">CPK2</name>
    <name evidence="19" type="ORF">SPIL2461_LOCUS4803</name>
</gene>
<evidence type="ECO:0000313" key="19">
    <source>
        <dbReference type="EMBL" id="CAE7250558.1"/>
    </source>
</evidence>
<dbReference type="OrthoDB" id="40902at2759"/>
<dbReference type="Proteomes" id="UP000649617">
    <property type="component" value="Unassembled WGS sequence"/>
</dbReference>
<comment type="subunit">
    <text evidence="2">Monomer.</text>
</comment>
<evidence type="ECO:0000256" key="8">
    <source>
        <dbReference type="ARBA" id="ARBA00022741"/>
    </source>
</evidence>
<dbReference type="InterPro" id="IPR000719">
    <property type="entry name" value="Prot_kinase_dom"/>
</dbReference>
<evidence type="ECO:0000256" key="15">
    <source>
        <dbReference type="PROSITE-ProRule" id="PRU10141"/>
    </source>
</evidence>
<keyword evidence="5" id="KW-0808">Transferase</keyword>
<keyword evidence="10" id="KW-0106">Calcium</keyword>
<evidence type="ECO:0000256" key="6">
    <source>
        <dbReference type="ARBA" id="ARBA00022723"/>
    </source>
</evidence>
<dbReference type="AlphaFoldDB" id="A0A812M1D0"/>
<dbReference type="Gene3D" id="3.30.200.20">
    <property type="entry name" value="Phosphorylase Kinase, domain 1"/>
    <property type="match status" value="1"/>
</dbReference>
<dbReference type="InterPro" id="IPR008271">
    <property type="entry name" value="Ser/Thr_kinase_AS"/>
</dbReference>
<evidence type="ECO:0000259" key="18">
    <source>
        <dbReference type="PROSITE" id="PS50222"/>
    </source>
</evidence>
<comment type="similarity">
    <text evidence="12">Belongs to the protein kinase superfamily. Ser/Thr protein kinase family. CDPK subfamily.</text>
</comment>
<dbReference type="CDD" id="cd00051">
    <property type="entry name" value="EFh"/>
    <property type="match status" value="2"/>
</dbReference>
<evidence type="ECO:0000256" key="1">
    <source>
        <dbReference type="ARBA" id="ARBA00001946"/>
    </source>
</evidence>
<dbReference type="GO" id="GO:0005509">
    <property type="term" value="F:calcium ion binding"/>
    <property type="evidence" value="ECO:0007669"/>
    <property type="project" value="InterPro"/>
</dbReference>
<accession>A0A812M1D0</accession>
<dbReference type="Pfam" id="PF00069">
    <property type="entry name" value="Pkinase"/>
    <property type="match status" value="1"/>
</dbReference>
<dbReference type="EMBL" id="CAJNIZ010006513">
    <property type="protein sequence ID" value="CAE7250558.1"/>
    <property type="molecule type" value="Genomic_DNA"/>
</dbReference>
<evidence type="ECO:0000256" key="13">
    <source>
        <dbReference type="ARBA" id="ARBA00047899"/>
    </source>
</evidence>
<keyword evidence="11 15" id="KW-0067">ATP-binding</keyword>
<dbReference type="InterPro" id="IPR011009">
    <property type="entry name" value="Kinase-like_dom_sf"/>
</dbReference>
<dbReference type="GO" id="GO:0005524">
    <property type="term" value="F:ATP binding"/>
    <property type="evidence" value="ECO:0007669"/>
    <property type="project" value="UniProtKB-UniRule"/>
</dbReference>
<dbReference type="PROSITE" id="PS00108">
    <property type="entry name" value="PROTEIN_KINASE_ST"/>
    <property type="match status" value="1"/>
</dbReference>
<dbReference type="FunFam" id="1.10.510.10:FF:000571">
    <property type="entry name" value="Maternal embryonic leucine zipper kinase"/>
    <property type="match status" value="1"/>
</dbReference>
<evidence type="ECO:0000256" key="5">
    <source>
        <dbReference type="ARBA" id="ARBA00022679"/>
    </source>
</evidence>
<dbReference type="SUPFAM" id="SSF47473">
    <property type="entry name" value="EF-hand"/>
    <property type="match status" value="1"/>
</dbReference>
<keyword evidence="7" id="KW-0677">Repeat</keyword>
<comment type="catalytic activity">
    <reaction evidence="14">
        <text>L-seryl-[protein] + ATP = O-phospho-L-seryl-[protein] + ADP + H(+)</text>
        <dbReference type="Rhea" id="RHEA:17989"/>
        <dbReference type="Rhea" id="RHEA-COMP:9863"/>
        <dbReference type="Rhea" id="RHEA-COMP:11604"/>
        <dbReference type="ChEBI" id="CHEBI:15378"/>
        <dbReference type="ChEBI" id="CHEBI:29999"/>
        <dbReference type="ChEBI" id="CHEBI:30616"/>
        <dbReference type="ChEBI" id="CHEBI:83421"/>
        <dbReference type="ChEBI" id="CHEBI:456216"/>
        <dbReference type="EC" id="2.7.11.1"/>
    </reaction>
</comment>
<evidence type="ECO:0000256" key="14">
    <source>
        <dbReference type="ARBA" id="ARBA00048679"/>
    </source>
</evidence>